<reference evidence="1" key="1">
    <citation type="submission" date="2021-01" db="EMBL/GenBank/DDBJ databases">
        <title>Phytophthora aleatoria, a newly-described species from Pinus radiata is distinct from Phytophthora cactorum isolates based on comparative genomics.</title>
        <authorList>
            <person name="Mcdougal R."/>
            <person name="Panda P."/>
            <person name="Williams N."/>
            <person name="Studholme D.J."/>
        </authorList>
    </citation>
    <scope>NUCLEOTIDE SEQUENCE</scope>
    <source>
        <strain evidence="1">NZFS 4037</strain>
    </source>
</reference>
<dbReference type="EMBL" id="JAENGY010000126">
    <property type="protein sequence ID" value="KAG6972758.1"/>
    <property type="molecule type" value="Genomic_DNA"/>
</dbReference>
<evidence type="ECO:0000313" key="2">
    <source>
        <dbReference type="Proteomes" id="UP000709295"/>
    </source>
</evidence>
<dbReference type="Proteomes" id="UP000709295">
    <property type="component" value="Unassembled WGS sequence"/>
</dbReference>
<gene>
    <name evidence="1" type="ORF">JG688_00003847</name>
</gene>
<keyword evidence="2" id="KW-1185">Reference proteome</keyword>
<proteinExistence type="predicted"/>
<protein>
    <submittedName>
        <fullName evidence="1">Uncharacterized protein</fullName>
    </submittedName>
</protein>
<organism evidence="1 2">
    <name type="scientific">Phytophthora aleatoria</name>
    <dbReference type="NCBI Taxonomy" id="2496075"/>
    <lineage>
        <taxon>Eukaryota</taxon>
        <taxon>Sar</taxon>
        <taxon>Stramenopiles</taxon>
        <taxon>Oomycota</taxon>
        <taxon>Peronosporomycetes</taxon>
        <taxon>Peronosporales</taxon>
        <taxon>Peronosporaceae</taxon>
        <taxon>Phytophthora</taxon>
    </lineage>
</organism>
<name>A0A8J5JAY6_9STRA</name>
<accession>A0A8J5JAY6</accession>
<evidence type="ECO:0000313" key="1">
    <source>
        <dbReference type="EMBL" id="KAG6972758.1"/>
    </source>
</evidence>
<comment type="caution">
    <text evidence="1">The sequence shown here is derived from an EMBL/GenBank/DDBJ whole genome shotgun (WGS) entry which is preliminary data.</text>
</comment>
<sequence>MLSLTLPLVACVQESDSSDDECNRTVRELLSEHDHIRDRELRDGETESGRQNELASARGRLMMSARFCESLARSDKKRMQTVGKKMHSMAKGEGSAEKGKKLIVDEKLAAGSLRIQDGVSVERKCKRSDVVEARAWIPRVLTTVPLTMMPLTSMTPETKITCLSTAAQQR</sequence>
<dbReference type="AlphaFoldDB" id="A0A8J5JAY6"/>